<dbReference type="AlphaFoldDB" id="A0A150KAW2"/>
<name>A0A150KAW2_HEYCO</name>
<reference evidence="2 3" key="1">
    <citation type="submission" date="2016-01" db="EMBL/GenBank/DDBJ databases">
        <title>Genome Sequences of Twelve Sporeforming Bacillus Species Isolated from Foods.</title>
        <authorList>
            <person name="Berendsen E.M."/>
            <person name="Wells-Bennik M.H."/>
            <person name="Krawcyk A.O."/>
            <person name="De Jong A."/>
            <person name="Holsappel S."/>
            <person name="Eijlander R.T."/>
            <person name="Kuipers O.P."/>
        </authorList>
    </citation>
    <scope>NUCLEOTIDE SEQUENCE [LARGE SCALE GENOMIC DNA]</scope>
    <source>
        <strain evidence="2 3">B4099</strain>
    </source>
</reference>
<dbReference type="PATRIC" id="fig|1398.25.peg.3864"/>
<dbReference type="EMBL" id="LQYI01000079">
    <property type="protein sequence ID" value="KYC66521.1"/>
    <property type="molecule type" value="Genomic_DNA"/>
</dbReference>
<accession>A0A150KAW2</accession>
<dbReference type="Gene3D" id="1.10.357.10">
    <property type="entry name" value="Tetracycline Repressor, domain 2"/>
    <property type="match status" value="1"/>
</dbReference>
<feature type="domain" description="Transcriptional regulator TetR C-terminal Firmicutes type" evidence="1">
    <location>
        <begin position="2"/>
        <end position="69"/>
    </location>
</feature>
<dbReference type="InterPro" id="IPR039532">
    <property type="entry name" value="TetR_C_Firmicutes"/>
</dbReference>
<proteinExistence type="predicted"/>
<comment type="caution">
    <text evidence="2">The sequence shown here is derived from an EMBL/GenBank/DDBJ whole genome shotgun (WGS) entry which is preliminary data.</text>
</comment>
<dbReference type="Pfam" id="PF14278">
    <property type="entry name" value="TetR_C_8"/>
    <property type="match status" value="1"/>
</dbReference>
<evidence type="ECO:0000313" key="2">
    <source>
        <dbReference type="EMBL" id="KYC66521.1"/>
    </source>
</evidence>
<organism evidence="2 3">
    <name type="scientific">Heyndrickxia coagulans</name>
    <name type="common">Weizmannia coagulans</name>
    <dbReference type="NCBI Taxonomy" id="1398"/>
    <lineage>
        <taxon>Bacteria</taxon>
        <taxon>Bacillati</taxon>
        <taxon>Bacillota</taxon>
        <taxon>Bacilli</taxon>
        <taxon>Bacillales</taxon>
        <taxon>Bacillaceae</taxon>
        <taxon>Heyndrickxia</taxon>
    </lineage>
</organism>
<protein>
    <recommendedName>
        <fullName evidence="1">Transcriptional regulator TetR C-terminal Firmicutes type domain-containing protein</fullName>
    </recommendedName>
</protein>
<gene>
    <name evidence="2" type="ORF">B4099_3738</name>
</gene>
<sequence>MFQSKMEKIIKDKLNEGWNSPQGNSTLTISKELLLEYLVSSFMGVVIWWIKNDLPLPAEEVSSQFSKIVAYGHLKTAGIAVKE</sequence>
<evidence type="ECO:0000259" key="1">
    <source>
        <dbReference type="Pfam" id="PF14278"/>
    </source>
</evidence>
<evidence type="ECO:0000313" key="3">
    <source>
        <dbReference type="Proteomes" id="UP000075304"/>
    </source>
</evidence>
<dbReference type="Proteomes" id="UP000075304">
    <property type="component" value="Unassembled WGS sequence"/>
</dbReference>